<sequence length="648" mass="69817">MRTARGSSAAALAVAAALASTAGAPAPHHPPATQLYVAPWGDDHGPGTLDHPFATPARAQRAVRAVAPRMTSDVTVNLRAGTYRLTSPLRLTSADSGRNGHRVVYQAYGYGTAHQEPVTLSGGRPVTGWRHAPDRPGVWQADVGSLETRQLYVDGHRAPRASLGAPLPGKLTPTATGYTTTSRLPLSWHRPADLEVVYRYDYAEGRCGVKAVSVSATTPARTTITMDQPCWRLARTLYGADALTRTHDVENAPDFLTRAGTWYLDRSRPGHHTLLYRPRADEDMTRTEAVTPTLQTLLSGTGTAASRPLHDLTLRGLTFAHATWLAPNEPAGFAAAWSMYMRPGQGGDITALTVPGNVTFRYADRITLTGNRFVHLGAQGLTLTAGTSHTTVTGNVLTDISDGGITLGVLPPATRGTNAGNRITDNWIHHIGTEYRAASAVWNSATRDTLIAHNQVDHVPYTGILSGPSEDLRGLTRRTRILGNRVFATNRLLADGGGIYLRGDQGPSYADGALVARNAVTDSPGAVWNIGIYTDDSSNRVTVRDDVVHDYVASIGGCSENWGNRPVRNIRYTGNYWDDKVPTWLARRPYPGAWPPAPDCGDPQHLHFTSNTLLTRANPCPTHPTCTAITAEAGPRWPYHRALGLGPR</sequence>
<dbReference type="PANTHER" id="PTHR36453:SF1">
    <property type="entry name" value="RIGHT HANDED BETA HELIX DOMAIN-CONTAINING PROTEIN"/>
    <property type="match status" value="1"/>
</dbReference>
<dbReference type="RefSeq" id="WP_351955419.1">
    <property type="nucleotide sequence ID" value="NZ_JBEOZM010000002.1"/>
</dbReference>
<evidence type="ECO:0000313" key="2">
    <source>
        <dbReference type="EMBL" id="MER6266746.1"/>
    </source>
</evidence>
<gene>
    <name evidence="2" type="ORF">ABT211_05530</name>
</gene>
<dbReference type="EMBL" id="JBEOZM010000002">
    <property type="protein sequence ID" value="MER6266746.1"/>
    <property type="molecule type" value="Genomic_DNA"/>
</dbReference>
<keyword evidence="3" id="KW-1185">Reference proteome</keyword>
<dbReference type="PANTHER" id="PTHR36453">
    <property type="entry name" value="SECRETED PROTEIN-RELATED"/>
    <property type="match status" value="1"/>
</dbReference>
<dbReference type="InterPro" id="IPR011050">
    <property type="entry name" value="Pectin_lyase_fold/virulence"/>
</dbReference>
<proteinExistence type="predicted"/>
<comment type="caution">
    <text evidence="2">The sequence shown here is derived from an EMBL/GenBank/DDBJ whole genome shotgun (WGS) entry which is preliminary data.</text>
</comment>
<dbReference type="Gene3D" id="2.160.20.10">
    <property type="entry name" value="Single-stranded right-handed beta-helix, Pectin lyase-like"/>
    <property type="match status" value="2"/>
</dbReference>
<name>A0ABV1T9Q1_9ACTN</name>
<dbReference type="InterPro" id="IPR012334">
    <property type="entry name" value="Pectin_lyas_fold"/>
</dbReference>
<feature type="chain" id="PRO_5045728397" evidence="1">
    <location>
        <begin position="25"/>
        <end position="648"/>
    </location>
</feature>
<dbReference type="Proteomes" id="UP001490365">
    <property type="component" value="Unassembled WGS sequence"/>
</dbReference>
<feature type="signal peptide" evidence="1">
    <location>
        <begin position="1"/>
        <end position="24"/>
    </location>
</feature>
<evidence type="ECO:0000256" key="1">
    <source>
        <dbReference type="SAM" id="SignalP"/>
    </source>
</evidence>
<keyword evidence="1" id="KW-0732">Signal</keyword>
<accession>A0ABV1T9Q1</accession>
<organism evidence="2 3">
    <name type="scientific">Streptomyces sp. 900105755</name>
    <dbReference type="NCBI Taxonomy" id="3154389"/>
    <lineage>
        <taxon>Bacteria</taxon>
        <taxon>Bacillati</taxon>
        <taxon>Actinomycetota</taxon>
        <taxon>Actinomycetes</taxon>
        <taxon>Kitasatosporales</taxon>
        <taxon>Streptomycetaceae</taxon>
        <taxon>Streptomyces</taxon>
    </lineage>
</organism>
<dbReference type="InterPro" id="IPR006626">
    <property type="entry name" value="PbH1"/>
</dbReference>
<dbReference type="SMART" id="SM00710">
    <property type="entry name" value="PbH1"/>
    <property type="match status" value="6"/>
</dbReference>
<dbReference type="SUPFAM" id="SSF51126">
    <property type="entry name" value="Pectin lyase-like"/>
    <property type="match status" value="1"/>
</dbReference>
<evidence type="ECO:0000313" key="3">
    <source>
        <dbReference type="Proteomes" id="UP001490365"/>
    </source>
</evidence>
<reference evidence="2 3" key="1">
    <citation type="submission" date="2024-06" db="EMBL/GenBank/DDBJ databases">
        <title>The Natural Products Discovery Center: Release of the First 8490 Sequenced Strains for Exploring Actinobacteria Biosynthetic Diversity.</title>
        <authorList>
            <person name="Kalkreuter E."/>
            <person name="Kautsar S.A."/>
            <person name="Yang D."/>
            <person name="Bader C.D."/>
            <person name="Teijaro C.N."/>
            <person name="Fluegel L."/>
            <person name="Davis C.M."/>
            <person name="Simpson J.R."/>
            <person name="Lauterbach L."/>
            <person name="Steele A.D."/>
            <person name="Gui C."/>
            <person name="Meng S."/>
            <person name="Li G."/>
            <person name="Viehrig K."/>
            <person name="Ye F."/>
            <person name="Su P."/>
            <person name="Kiefer A.F."/>
            <person name="Nichols A."/>
            <person name="Cepeda A.J."/>
            <person name="Yan W."/>
            <person name="Fan B."/>
            <person name="Jiang Y."/>
            <person name="Adhikari A."/>
            <person name="Zheng C.-J."/>
            <person name="Schuster L."/>
            <person name="Cowan T.M."/>
            <person name="Smanski M.J."/>
            <person name="Chevrette M.G."/>
            <person name="De Carvalho L.P.S."/>
            <person name="Shen B."/>
        </authorList>
    </citation>
    <scope>NUCLEOTIDE SEQUENCE [LARGE SCALE GENOMIC DNA]</scope>
    <source>
        <strain evidence="2 3">NPDC001694</strain>
    </source>
</reference>
<protein>
    <submittedName>
        <fullName evidence="2">Right-handed parallel beta-helix repeat-containing protein</fullName>
    </submittedName>
</protein>